<sequence length="1033" mass="119077">MKKSKNNKRKSTKNSPRLKRSPVLVKKLIETEAVDIQPITILESSDDNPDSIAEKKYQQSLLQFRSLIFDYENKQILLTEQNRILNAEKKALVETVKEYETLYKEWAADKKNLTMALERAVRKAENAQQTKSFRLGYALIFGFKSWQGFKDMFRTLYSLYKERNTQKTKPGLPSDNTLLAQPLKKKISWDSQKPVLQWIQPSDSPYLSDFIHLPLSSDAQEYFVLPKEGIESVMDCTTYQQLLVKANIFSKEFPDMAKQALLTVAFYNEKDEPIQPEMSIPFSQKLGKHYFYLNASEKIHDYIFLLIPANAKKVALGLALWDATTDIYVQNKLSVLGFSDGISVVIPTFKGEKTIIKCLESLSKQTLPSSDFEVLVVINGEQDNTPVLIEQFKQLTPNLQLRVFELEEGNVSKARNFAIQNAQKGWITFIDDDDFVPENYLNALYQKALYNTISVTGIEDMIEGQLVRSNVMTQLDSAMKKAEISYFDVTSTMTMNACKLAPSYMVKSVAYDVSLRSGEDVVYWSKLLNRFRPKVALATNYLEDSYKRLVRENSVSRKAESYDFNVFQRLEVIKQLIDELGCSEYEHLAKFIQSKINAQAGFIKRYLQKFPQDYSKYLQDITKLNLHNTFIGEVNSLFTDTLVISYCFAPYIDTSGVVMSKRVRAMDKPVDLISNSMSRVRETDKELLKITEYSLGKHHELNTPQSFANWNAIIQFADGALDATHKLLKHRKMYKNLYSRAMWPASHIAAALVKAKYPQIKWTAEFSDPILMDVSAQQRFESLPLEWLIKQDFIKETDGLSDTQNLFYWCEKLPYLYADELIFTNQNQLDYMLSYADEELRETILKKAVIQPQPTLERKFYALSDAKLDKEENKFHLAYFGSFYVNRGFKPFIEAWNNLPKAKKQLLQLHIYTQQDEDSILTEVPEEIRAQIVIQKYVAYFDFLALADQFDGLIVMDTQTKELKMNNPYLPSKLSDYLGSASLILALTEQDSPMSHIENDRLLKADMHQLDEILEAVNSLLNTKYNSKGVNNA</sequence>
<dbReference type="AlphaFoldDB" id="Q9L9K8"/>
<organism evidence="4">
    <name type="scientific">Pasteurella multocida</name>
    <dbReference type="NCBI Taxonomy" id="747"/>
    <lineage>
        <taxon>Bacteria</taxon>
        <taxon>Pseudomonadati</taxon>
        <taxon>Pseudomonadota</taxon>
        <taxon>Gammaproteobacteria</taxon>
        <taxon>Pasteurellales</taxon>
        <taxon>Pasteurellaceae</taxon>
        <taxon>Pasteurella</taxon>
    </lineage>
</organism>
<evidence type="ECO:0000256" key="2">
    <source>
        <dbReference type="SAM" id="MobiDB-lite"/>
    </source>
</evidence>
<protein>
    <submittedName>
        <fullName evidence="4">BcbC</fullName>
    </submittedName>
</protein>
<proteinExistence type="predicted"/>
<feature type="region of interest" description="Disordered" evidence="2">
    <location>
        <begin position="1"/>
        <end position="20"/>
    </location>
</feature>
<dbReference type="CAZy" id="GT2">
    <property type="family name" value="Glycosyltransferase Family 2"/>
</dbReference>
<dbReference type="Gene3D" id="3.90.550.10">
    <property type="entry name" value="Spore Coat Polysaccharide Biosynthesis Protein SpsA, Chain A"/>
    <property type="match status" value="1"/>
</dbReference>
<feature type="domain" description="Glycosyltransferase 2-like" evidence="3">
    <location>
        <begin position="343"/>
        <end position="451"/>
    </location>
</feature>
<reference evidence="4" key="1">
    <citation type="journal article" date="2000" name="Vet. Microbiol.">
        <title>Genetic organisation of the capsule biosynthetic locus of Pasteurella multocida M1404 (B:2).</title>
        <authorList>
            <person name="Boyce J.D."/>
            <person name="Chung J.Y."/>
            <person name="Adler B."/>
        </authorList>
    </citation>
    <scope>NUCLEOTIDE SEQUENCE</scope>
    <source>
        <strain evidence="4">M1404</strain>
    </source>
</reference>
<dbReference type="SUPFAM" id="SSF53448">
    <property type="entry name" value="Nucleotide-diphospho-sugar transferases"/>
    <property type="match status" value="1"/>
</dbReference>
<dbReference type="InterPro" id="IPR029044">
    <property type="entry name" value="Nucleotide-diphossugar_trans"/>
</dbReference>
<dbReference type="Pfam" id="PF00535">
    <property type="entry name" value="Glycos_transf_2"/>
    <property type="match status" value="1"/>
</dbReference>
<dbReference type="EMBL" id="AF169324">
    <property type="protein sequence ID" value="AAF67265.1"/>
    <property type="molecule type" value="Genomic_DNA"/>
</dbReference>
<evidence type="ECO:0000259" key="3">
    <source>
        <dbReference type="Pfam" id="PF00535"/>
    </source>
</evidence>
<keyword evidence="1" id="KW-0175">Coiled coil</keyword>
<evidence type="ECO:0000313" key="4">
    <source>
        <dbReference type="EMBL" id="AAF67265.1"/>
    </source>
</evidence>
<dbReference type="RefSeq" id="WP_083008131.1">
    <property type="nucleotide sequence ID" value="NZ_JAMJVH010000008.1"/>
</dbReference>
<name>Q9L9K8_PASMD</name>
<feature type="coiled-coil region" evidence="1">
    <location>
        <begin position="82"/>
        <end position="130"/>
    </location>
</feature>
<evidence type="ECO:0000256" key="1">
    <source>
        <dbReference type="SAM" id="Coils"/>
    </source>
</evidence>
<dbReference type="InterPro" id="IPR050834">
    <property type="entry name" value="Glycosyltransf_2"/>
</dbReference>
<dbReference type="PANTHER" id="PTHR43685">
    <property type="entry name" value="GLYCOSYLTRANSFERASE"/>
    <property type="match status" value="1"/>
</dbReference>
<accession>Q9L9K8</accession>
<dbReference type="InterPro" id="IPR001173">
    <property type="entry name" value="Glyco_trans_2-like"/>
</dbReference>
<dbReference type="PANTHER" id="PTHR43685:SF2">
    <property type="entry name" value="GLYCOSYLTRANSFERASE 2-LIKE DOMAIN-CONTAINING PROTEIN"/>
    <property type="match status" value="1"/>
</dbReference>
<dbReference type="CDD" id="cd00761">
    <property type="entry name" value="Glyco_tranf_GTA_type"/>
    <property type="match status" value="1"/>
</dbReference>
<gene>
    <name evidence="4" type="primary">bcbC</name>
</gene>